<sequence>MKLKSKILAHEKPLIAIEIGDSYNQKSHFVEEKISIQNGKMEQITSTNLISEGVVILDFKMYFSTPQTMQSEIIGESIVMNFICCNNVETTIDQVESEKYTTENTHNILYTDNFNGAFEIPAFEEINYLSIILSRDYYYQLINEDWELHQKFSATIIQKKSSYLTPKYVPFSPVMQWVIHEIKNCTYKGTIKKMYLEAKIKELLILQLDTLVKKPQEKVLVNEEDYLKLLKAKLILEANFTDAPSLPELSRAIMLNEFKLKKGFKSCFETTVKGYITKLRMECAKDLFKNKASNVGEVAYKCGYKDVSHFSAAFKLFYGFTPISFRKLNKITKLSFFYWSFLDILALDLFLI</sequence>
<dbReference type="Pfam" id="PF12833">
    <property type="entry name" value="HTH_18"/>
    <property type="match status" value="1"/>
</dbReference>
<dbReference type="InterPro" id="IPR053142">
    <property type="entry name" value="PchR_regulatory_protein"/>
</dbReference>
<evidence type="ECO:0000259" key="4">
    <source>
        <dbReference type="PROSITE" id="PS01124"/>
    </source>
</evidence>
<dbReference type="SUPFAM" id="SSF46689">
    <property type="entry name" value="Homeodomain-like"/>
    <property type="match status" value="1"/>
</dbReference>
<evidence type="ECO:0000256" key="1">
    <source>
        <dbReference type="ARBA" id="ARBA00023015"/>
    </source>
</evidence>
<name>A0A1H8QFY3_9FLAO</name>
<organism evidence="5 6">
    <name type="scientific">Flavobacterium sinopsychrotolerans</name>
    <dbReference type="NCBI Taxonomy" id="604089"/>
    <lineage>
        <taxon>Bacteria</taxon>
        <taxon>Pseudomonadati</taxon>
        <taxon>Bacteroidota</taxon>
        <taxon>Flavobacteriia</taxon>
        <taxon>Flavobacteriales</taxon>
        <taxon>Flavobacteriaceae</taxon>
        <taxon>Flavobacterium</taxon>
    </lineage>
</organism>
<dbReference type="PROSITE" id="PS01124">
    <property type="entry name" value="HTH_ARAC_FAMILY_2"/>
    <property type="match status" value="1"/>
</dbReference>
<reference evidence="6" key="1">
    <citation type="submission" date="2016-10" db="EMBL/GenBank/DDBJ databases">
        <authorList>
            <person name="Varghese N."/>
            <person name="Submissions S."/>
        </authorList>
    </citation>
    <scope>NUCLEOTIDE SEQUENCE [LARGE SCALE GENOMIC DNA]</scope>
    <source>
        <strain evidence="6">CGMCC 1.8704</strain>
    </source>
</reference>
<dbReference type="Gene3D" id="1.10.10.60">
    <property type="entry name" value="Homeodomain-like"/>
    <property type="match status" value="1"/>
</dbReference>
<dbReference type="InterPro" id="IPR020449">
    <property type="entry name" value="Tscrpt_reg_AraC-type_HTH"/>
</dbReference>
<protein>
    <submittedName>
        <fullName evidence="5">AraC-type DNA-binding protein</fullName>
    </submittedName>
</protein>
<keyword evidence="6" id="KW-1185">Reference proteome</keyword>
<dbReference type="SMART" id="SM00342">
    <property type="entry name" value="HTH_ARAC"/>
    <property type="match status" value="1"/>
</dbReference>
<dbReference type="GO" id="GO:0043565">
    <property type="term" value="F:sequence-specific DNA binding"/>
    <property type="evidence" value="ECO:0007669"/>
    <property type="project" value="InterPro"/>
</dbReference>
<dbReference type="InterPro" id="IPR018060">
    <property type="entry name" value="HTH_AraC"/>
</dbReference>
<dbReference type="Proteomes" id="UP000198657">
    <property type="component" value="Unassembled WGS sequence"/>
</dbReference>
<evidence type="ECO:0000256" key="3">
    <source>
        <dbReference type="ARBA" id="ARBA00023163"/>
    </source>
</evidence>
<dbReference type="EMBL" id="FODN01000008">
    <property type="protein sequence ID" value="SEO53150.1"/>
    <property type="molecule type" value="Genomic_DNA"/>
</dbReference>
<dbReference type="PANTHER" id="PTHR47893">
    <property type="entry name" value="REGULATORY PROTEIN PCHR"/>
    <property type="match status" value="1"/>
</dbReference>
<evidence type="ECO:0000313" key="5">
    <source>
        <dbReference type="EMBL" id="SEO53150.1"/>
    </source>
</evidence>
<keyword evidence="1" id="KW-0805">Transcription regulation</keyword>
<dbReference type="RefSeq" id="WP_091172918.1">
    <property type="nucleotide sequence ID" value="NZ_CBCSFM010000007.1"/>
</dbReference>
<dbReference type="OrthoDB" id="799767at2"/>
<dbReference type="STRING" id="604089.SAMN04487942_2978"/>
<proteinExistence type="predicted"/>
<dbReference type="GO" id="GO:0003700">
    <property type="term" value="F:DNA-binding transcription factor activity"/>
    <property type="evidence" value="ECO:0007669"/>
    <property type="project" value="InterPro"/>
</dbReference>
<feature type="domain" description="HTH araC/xylS-type" evidence="4">
    <location>
        <begin position="230"/>
        <end position="328"/>
    </location>
</feature>
<evidence type="ECO:0000256" key="2">
    <source>
        <dbReference type="ARBA" id="ARBA00023125"/>
    </source>
</evidence>
<accession>A0A1H8QFY3</accession>
<dbReference type="PANTHER" id="PTHR47893:SF1">
    <property type="entry name" value="REGULATORY PROTEIN PCHR"/>
    <property type="match status" value="1"/>
</dbReference>
<keyword evidence="2 5" id="KW-0238">DNA-binding</keyword>
<dbReference type="PRINTS" id="PR00032">
    <property type="entry name" value="HTHARAC"/>
</dbReference>
<dbReference type="InterPro" id="IPR009057">
    <property type="entry name" value="Homeodomain-like_sf"/>
</dbReference>
<keyword evidence="3" id="KW-0804">Transcription</keyword>
<evidence type="ECO:0000313" key="6">
    <source>
        <dbReference type="Proteomes" id="UP000198657"/>
    </source>
</evidence>
<dbReference type="AlphaFoldDB" id="A0A1H8QFY3"/>
<gene>
    <name evidence="5" type="ORF">SAMN04487942_2978</name>
</gene>